<evidence type="ECO:0000256" key="4">
    <source>
        <dbReference type="ARBA" id="ARBA00023284"/>
    </source>
</evidence>
<comment type="subcellular location">
    <subcellularLocation>
        <location evidence="1">Cell envelope</location>
    </subcellularLocation>
</comment>
<proteinExistence type="predicted"/>
<dbReference type="Pfam" id="PF13905">
    <property type="entry name" value="Thioredoxin_8"/>
    <property type="match status" value="1"/>
</dbReference>
<dbReference type="Proteomes" id="UP000199450">
    <property type="component" value="Unassembled WGS sequence"/>
</dbReference>
<feature type="transmembrane region" description="Helical" evidence="5">
    <location>
        <begin position="112"/>
        <end position="134"/>
    </location>
</feature>
<feature type="transmembrane region" description="Helical" evidence="5">
    <location>
        <begin position="236"/>
        <end position="253"/>
    </location>
</feature>
<feature type="transmembrane region" description="Helical" evidence="5">
    <location>
        <begin position="269"/>
        <end position="286"/>
    </location>
</feature>
<evidence type="ECO:0000256" key="2">
    <source>
        <dbReference type="ARBA" id="ARBA00022748"/>
    </source>
</evidence>
<dbReference type="Pfam" id="PF12730">
    <property type="entry name" value="ABC2_membrane_4"/>
    <property type="match status" value="1"/>
</dbReference>
<dbReference type="PROSITE" id="PS00194">
    <property type="entry name" value="THIOREDOXIN_1"/>
    <property type="match status" value="1"/>
</dbReference>
<feature type="transmembrane region" description="Helical" evidence="5">
    <location>
        <begin position="20"/>
        <end position="41"/>
    </location>
</feature>
<dbReference type="AlphaFoldDB" id="A0A1H7VMH5"/>
<dbReference type="SUPFAM" id="SSF52833">
    <property type="entry name" value="Thioredoxin-like"/>
    <property type="match status" value="1"/>
</dbReference>
<feature type="transmembrane region" description="Helical" evidence="5">
    <location>
        <begin position="183"/>
        <end position="202"/>
    </location>
</feature>
<keyword evidence="4" id="KW-0676">Redox-active center</keyword>
<keyword evidence="5" id="KW-0812">Transmembrane</keyword>
<dbReference type="STRING" id="295069.SAMN05421856_101119"/>
<dbReference type="PROSITE" id="PS51352">
    <property type="entry name" value="THIOREDOXIN_2"/>
    <property type="match status" value="1"/>
</dbReference>
<keyword evidence="3" id="KW-1015">Disulfide bond</keyword>
<organism evidence="7 8">
    <name type="scientific">Chryseobacterium taichungense</name>
    <dbReference type="NCBI Taxonomy" id="295069"/>
    <lineage>
        <taxon>Bacteria</taxon>
        <taxon>Pseudomonadati</taxon>
        <taxon>Bacteroidota</taxon>
        <taxon>Flavobacteriia</taxon>
        <taxon>Flavobacteriales</taxon>
        <taxon>Weeksellaceae</taxon>
        <taxon>Chryseobacterium group</taxon>
        <taxon>Chryseobacterium</taxon>
    </lineage>
</organism>
<accession>A0A1H7VMH5</accession>
<dbReference type="GO" id="GO:0030313">
    <property type="term" value="C:cell envelope"/>
    <property type="evidence" value="ECO:0007669"/>
    <property type="project" value="UniProtKB-SubCell"/>
</dbReference>
<dbReference type="CDD" id="cd21809">
    <property type="entry name" value="ABC-2_lan_permease-like"/>
    <property type="match status" value="1"/>
</dbReference>
<evidence type="ECO:0000313" key="7">
    <source>
        <dbReference type="EMBL" id="SEM10446.1"/>
    </source>
</evidence>
<reference evidence="8" key="1">
    <citation type="submission" date="2016-10" db="EMBL/GenBank/DDBJ databases">
        <authorList>
            <person name="Varghese N."/>
            <person name="Submissions S."/>
        </authorList>
    </citation>
    <scope>NUCLEOTIDE SEQUENCE [LARGE SCALE GENOMIC DNA]</scope>
    <source>
        <strain evidence="8">DSM 17453</strain>
    </source>
</reference>
<keyword evidence="5" id="KW-0472">Membrane</keyword>
<sequence length="733" mass="84830">MKKLLTTAGTEWLKLKGLGIIYIAIVLGGLLPILVYVPSFFMPETVPEGTLKFSVFEDAIGGDQLKYFVFFILPLLIIVAANRIAQTDHKNNGWQLMETQPVSRLQLYLSKYIIVVILSVMCITSYFIFSMIMATADYYIHPNAVKLMDFDVVWAIKTYIRICITVLGIAALQLCISVAFHGFIWSFLIGSLGIASNITALIQKQSFFFNPYGSLYNFWNAPEIRNLNTFISHSEFMSIFWMVIFLIIGYFWYSKKGFKNAFGKNKKQIVISSVLFVAGFVFLYFIQLPKPYKSIAEGVSMKGTLDTDLKIDSVKIYTSDFHKKVGAAPVINNTFNWTTKEKLPLDEYIIEIGNKKLVLVMGSGDWFDLDFKFNNTVMVTYIKSNRKADQSYREKQDSFGRDFTYVLNDQPYNNEPEKFYEAAQDDWKEKKRILNVFADPANNALSDEYKTYRTQLMAINYLNEISNYRKMTSWNDPKFSPPKAFVDELNANISKPSRLLSKNENYLQFKLDHLLTDKDQSINADSILFTKINKLPQGLEKDRLLSKHLSKTMELQTDSLTRNKLFAGEINNIKNTDYRKMLYSKLDQINRSQKGAVFPDLTFLNDNGKTVNLSKFRGKYVIIDLWATWCAPCRQIRPVFEARNNQYRYYQNLQFISVSVDENQSKWKNYLKTKPSGVPQFWLKNAEKILAAYKIQSIPRFIIIDPEGKIFNLNTPFPDEDNFVEILDKLKKY</sequence>
<dbReference type="InterPro" id="IPR012336">
    <property type="entry name" value="Thioredoxin-like_fold"/>
</dbReference>
<evidence type="ECO:0000313" key="8">
    <source>
        <dbReference type="Proteomes" id="UP000199450"/>
    </source>
</evidence>
<dbReference type="InterPro" id="IPR050553">
    <property type="entry name" value="Thioredoxin_ResA/DsbE_sf"/>
</dbReference>
<dbReference type="PANTHER" id="PTHR42852">
    <property type="entry name" value="THIOL:DISULFIDE INTERCHANGE PROTEIN DSBE"/>
    <property type="match status" value="1"/>
</dbReference>
<dbReference type="EMBL" id="FOBV01000001">
    <property type="protein sequence ID" value="SEM10446.1"/>
    <property type="molecule type" value="Genomic_DNA"/>
</dbReference>
<keyword evidence="8" id="KW-1185">Reference proteome</keyword>
<dbReference type="InterPro" id="IPR017937">
    <property type="entry name" value="Thioredoxin_CS"/>
</dbReference>
<feature type="domain" description="Thioredoxin" evidence="6">
    <location>
        <begin position="592"/>
        <end position="732"/>
    </location>
</feature>
<protein>
    <recommendedName>
        <fullName evidence="6">Thioredoxin domain-containing protein</fullName>
    </recommendedName>
</protein>
<gene>
    <name evidence="7" type="ORF">SAMN05421856_101119</name>
</gene>
<dbReference type="Gene3D" id="3.40.30.10">
    <property type="entry name" value="Glutaredoxin"/>
    <property type="match status" value="1"/>
</dbReference>
<dbReference type="PANTHER" id="PTHR42852:SF6">
    <property type="entry name" value="THIOL:DISULFIDE INTERCHANGE PROTEIN DSBE"/>
    <property type="match status" value="1"/>
</dbReference>
<feature type="transmembrane region" description="Helical" evidence="5">
    <location>
        <begin position="154"/>
        <end position="176"/>
    </location>
</feature>
<evidence type="ECO:0000259" key="6">
    <source>
        <dbReference type="PROSITE" id="PS51352"/>
    </source>
</evidence>
<dbReference type="GO" id="GO:0017004">
    <property type="term" value="P:cytochrome complex assembly"/>
    <property type="evidence" value="ECO:0007669"/>
    <property type="project" value="UniProtKB-KW"/>
</dbReference>
<evidence type="ECO:0000256" key="5">
    <source>
        <dbReference type="SAM" id="Phobius"/>
    </source>
</evidence>
<evidence type="ECO:0000256" key="3">
    <source>
        <dbReference type="ARBA" id="ARBA00023157"/>
    </source>
</evidence>
<keyword evidence="2" id="KW-0201">Cytochrome c-type biogenesis</keyword>
<keyword evidence="5" id="KW-1133">Transmembrane helix</keyword>
<dbReference type="CDD" id="cd02966">
    <property type="entry name" value="TlpA_like_family"/>
    <property type="match status" value="1"/>
</dbReference>
<dbReference type="RefSeq" id="WP_089997916.1">
    <property type="nucleotide sequence ID" value="NZ_FOBV01000001.1"/>
</dbReference>
<name>A0A1H7VMH5_9FLAO</name>
<dbReference type="InterPro" id="IPR013766">
    <property type="entry name" value="Thioredoxin_domain"/>
</dbReference>
<evidence type="ECO:0000256" key="1">
    <source>
        <dbReference type="ARBA" id="ARBA00004196"/>
    </source>
</evidence>
<feature type="transmembrane region" description="Helical" evidence="5">
    <location>
        <begin position="67"/>
        <end position="85"/>
    </location>
</feature>
<dbReference type="OrthoDB" id="743079at2"/>
<dbReference type="InterPro" id="IPR036249">
    <property type="entry name" value="Thioredoxin-like_sf"/>
</dbReference>